<dbReference type="Gene3D" id="1.10.3470.10">
    <property type="entry name" value="ABC transporter involved in vitamin B12 uptake, BtuC"/>
    <property type="match status" value="1"/>
</dbReference>
<keyword evidence="6" id="KW-0813">Transport</keyword>
<sequence>MLNQIIEPLHYEFMQRSLITAVLIGLLCAVIGTYLMVQRLALLGDAISHSVLPGLAIAFMIGANIFVGAFIAAMVSTVAIAVIKNRSPIKEDAAMGIVFSGFFALGITLITVIQKTNKIDLNHFLFGNILGVTPNEVRDTAILTAVALIIVFLLYKELLFYTFDPVGSRVAGLPVNQLNISLMLLISLTIVASMKAVGVILVLSMLITPGATAYLLVNRLHQVMILGAAIAIISSIVGIYLSYFYNLPSGPAIVLVVCTAFVFAFLFSPKSRVLGTLLKIW</sequence>
<dbReference type="GO" id="GO:0055085">
    <property type="term" value="P:transmembrane transport"/>
    <property type="evidence" value="ECO:0007669"/>
    <property type="project" value="InterPro"/>
</dbReference>
<feature type="transmembrane region" description="Helical" evidence="7">
    <location>
        <begin position="223"/>
        <end position="243"/>
    </location>
</feature>
<feature type="transmembrane region" description="Helical" evidence="7">
    <location>
        <begin position="57"/>
        <end position="82"/>
    </location>
</feature>
<feature type="transmembrane region" description="Helical" evidence="7">
    <location>
        <begin position="18"/>
        <end position="37"/>
    </location>
</feature>
<dbReference type="InterPro" id="IPR037294">
    <property type="entry name" value="ABC_BtuC-like"/>
</dbReference>
<keyword evidence="3 6" id="KW-0812">Transmembrane</keyword>
<comment type="subcellular location">
    <subcellularLocation>
        <location evidence="6">Cell membrane</location>
        <topology evidence="6">Multi-pass membrane protein</topology>
    </subcellularLocation>
    <subcellularLocation>
        <location evidence="1">Membrane</location>
        <topology evidence="1">Multi-pass membrane protein</topology>
    </subcellularLocation>
</comment>
<evidence type="ECO:0000256" key="1">
    <source>
        <dbReference type="ARBA" id="ARBA00004141"/>
    </source>
</evidence>
<comment type="similarity">
    <text evidence="2 6">Belongs to the ABC-3 integral membrane protein family.</text>
</comment>
<dbReference type="SUPFAM" id="SSF81345">
    <property type="entry name" value="ABC transporter involved in vitamin B12 uptake, BtuC"/>
    <property type="match status" value="1"/>
</dbReference>
<keyword evidence="4 7" id="KW-1133">Transmembrane helix</keyword>
<dbReference type="GO" id="GO:0010043">
    <property type="term" value="P:response to zinc ion"/>
    <property type="evidence" value="ECO:0007669"/>
    <property type="project" value="TreeGrafter"/>
</dbReference>
<dbReference type="InterPro" id="IPR001626">
    <property type="entry name" value="ABC_TroCD"/>
</dbReference>
<dbReference type="Proteomes" id="UP000192997">
    <property type="component" value="Unassembled WGS sequence"/>
</dbReference>
<dbReference type="PANTHER" id="PTHR30477">
    <property type="entry name" value="ABC-TRANSPORTER METAL-BINDING PROTEIN"/>
    <property type="match status" value="1"/>
</dbReference>
<dbReference type="RefSeq" id="WP_040553461.1">
    <property type="nucleotide sequence ID" value="NZ_NBYN01000051.1"/>
</dbReference>
<dbReference type="Pfam" id="PF00950">
    <property type="entry name" value="ABC-3"/>
    <property type="match status" value="1"/>
</dbReference>
<protein>
    <recommendedName>
        <fullName evidence="10">Manganese ABC transporter permease</fullName>
    </recommendedName>
</protein>
<evidence type="ECO:0000313" key="9">
    <source>
        <dbReference type="Proteomes" id="UP000192997"/>
    </source>
</evidence>
<evidence type="ECO:0008006" key="10">
    <source>
        <dbReference type="Google" id="ProtNLM"/>
    </source>
</evidence>
<evidence type="ECO:0000256" key="4">
    <source>
        <dbReference type="ARBA" id="ARBA00022989"/>
    </source>
</evidence>
<evidence type="ECO:0000313" key="8">
    <source>
        <dbReference type="EMBL" id="OSO90018.1"/>
    </source>
</evidence>
<dbReference type="EMBL" id="NBYN01000051">
    <property type="protein sequence ID" value="OSO90018.1"/>
    <property type="molecule type" value="Genomic_DNA"/>
</dbReference>
<evidence type="ECO:0000256" key="5">
    <source>
        <dbReference type="ARBA" id="ARBA00023136"/>
    </source>
</evidence>
<evidence type="ECO:0000256" key="6">
    <source>
        <dbReference type="RuleBase" id="RU003943"/>
    </source>
</evidence>
<evidence type="ECO:0000256" key="3">
    <source>
        <dbReference type="ARBA" id="ARBA00022692"/>
    </source>
</evidence>
<proteinExistence type="inferred from homology"/>
<organism evidence="8 9">
    <name type="scientific">Cylindrospermopsis raciborskii CENA303</name>
    <dbReference type="NCBI Taxonomy" id="1170769"/>
    <lineage>
        <taxon>Bacteria</taxon>
        <taxon>Bacillati</taxon>
        <taxon>Cyanobacteriota</taxon>
        <taxon>Cyanophyceae</taxon>
        <taxon>Nostocales</taxon>
        <taxon>Aphanizomenonaceae</taxon>
        <taxon>Cylindrospermopsis</taxon>
    </lineage>
</organism>
<evidence type="ECO:0000256" key="2">
    <source>
        <dbReference type="ARBA" id="ARBA00008034"/>
    </source>
</evidence>
<keyword evidence="5 7" id="KW-0472">Membrane</keyword>
<dbReference type="AlphaFoldDB" id="A0A1X4G665"/>
<feature type="transmembrane region" description="Helical" evidence="7">
    <location>
        <begin position="170"/>
        <end position="190"/>
    </location>
</feature>
<feature type="transmembrane region" description="Helical" evidence="7">
    <location>
        <begin position="94"/>
        <end position="113"/>
    </location>
</feature>
<dbReference type="GO" id="GO:0043190">
    <property type="term" value="C:ATP-binding cassette (ABC) transporter complex"/>
    <property type="evidence" value="ECO:0007669"/>
    <property type="project" value="InterPro"/>
</dbReference>
<name>A0A1X4G665_9CYAN</name>
<dbReference type="GO" id="GO:0071281">
    <property type="term" value="P:cellular response to iron ion"/>
    <property type="evidence" value="ECO:0007669"/>
    <property type="project" value="UniProtKB-ARBA"/>
</dbReference>
<dbReference type="FunFam" id="1.10.3470.10:FF:000003">
    <property type="entry name" value="Iron ABC transporter permease SitD"/>
    <property type="match status" value="1"/>
</dbReference>
<reference evidence="9" key="1">
    <citation type="submission" date="2017-04" db="EMBL/GenBank/DDBJ databases">
        <authorList>
            <person name="Abreu V.A."/>
            <person name="Popin R.V."/>
            <person name="Rigonato J."/>
            <person name="Andreote A.P."/>
            <person name="Schaker P.C."/>
            <person name="Hoff-Risseti C."/>
            <person name="Alvarenga D.O."/>
            <person name="Varani A.M."/>
            <person name="Fiore M.F."/>
        </authorList>
    </citation>
    <scope>NUCLEOTIDE SEQUENCE [LARGE SCALE GENOMIC DNA]</scope>
    <source>
        <strain evidence="9">CENA303</strain>
    </source>
</reference>
<dbReference type="PANTHER" id="PTHR30477:SF13">
    <property type="entry name" value="IRON TRANSPORT SYSTEM MEMBRANE PROTEIN HI_0360-RELATED"/>
    <property type="match status" value="1"/>
</dbReference>
<feature type="transmembrane region" description="Helical" evidence="7">
    <location>
        <begin position="249"/>
        <end position="267"/>
    </location>
</feature>
<feature type="transmembrane region" description="Helical" evidence="7">
    <location>
        <begin position="140"/>
        <end position="158"/>
    </location>
</feature>
<accession>A0A1X4G665</accession>
<dbReference type="CDD" id="cd06550">
    <property type="entry name" value="TM_ABC_iron-siderophores_like"/>
    <property type="match status" value="1"/>
</dbReference>
<comment type="caution">
    <text evidence="8">The sequence shown here is derived from an EMBL/GenBank/DDBJ whole genome shotgun (WGS) entry which is preliminary data.</text>
</comment>
<evidence type="ECO:0000256" key="7">
    <source>
        <dbReference type="SAM" id="Phobius"/>
    </source>
</evidence>
<gene>
    <name evidence="8" type="ORF">B7O87_10010</name>
</gene>
<feature type="transmembrane region" description="Helical" evidence="7">
    <location>
        <begin position="196"/>
        <end position="216"/>
    </location>
</feature>